<dbReference type="NCBIfam" id="TIGR00251">
    <property type="entry name" value="DUF167 family protein"/>
    <property type="match status" value="1"/>
</dbReference>
<evidence type="ECO:0000256" key="3">
    <source>
        <dbReference type="SAM" id="MobiDB-lite"/>
    </source>
</evidence>
<dbReference type="PANTHER" id="PTHR13420">
    <property type="entry name" value="UPF0235 PROTEIN C15ORF40"/>
    <property type="match status" value="1"/>
</dbReference>
<evidence type="ECO:0000256" key="1">
    <source>
        <dbReference type="ARBA" id="ARBA00010364"/>
    </source>
</evidence>
<proteinExistence type="inferred from homology"/>
<dbReference type="EMBL" id="QFPN01000013">
    <property type="protein sequence ID" value="PZQ10857.1"/>
    <property type="molecule type" value="Genomic_DNA"/>
</dbReference>
<protein>
    <recommendedName>
        <fullName evidence="2">UPF0235 protein DI565_18865</fullName>
    </recommendedName>
</protein>
<dbReference type="Pfam" id="PF02594">
    <property type="entry name" value="DUF167"/>
    <property type="match status" value="1"/>
</dbReference>
<dbReference type="Proteomes" id="UP000249577">
    <property type="component" value="Unassembled WGS sequence"/>
</dbReference>
<comment type="similarity">
    <text evidence="1 2">Belongs to the UPF0235 family.</text>
</comment>
<evidence type="ECO:0000313" key="4">
    <source>
        <dbReference type="EMBL" id="PZQ10857.1"/>
    </source>
</evidence>
<feature type="region of interest" description="Disordered" evidence="3">
    <location>
        <begin position="1"/>
        <end position="25"/>
    </location>
</feature>
<dbReference type="InterPro" id="IPR003746">
    <property type="entry name" value="DUF167"/>
</dbReference>
<dbReference type="HAMAP" id="MF_00634">
    <property type="entry name" value="UPF0235"/>
    <property type="match status" value="1"/>
</dbReference>
<name>A0A2W5LU93_ANCNO</name>
<sequence length="125" mass="12875">MKRNSAPPPTKAGRPEDASAPRALPFQQVEGGARLAVRLTPRASKAAIAGVILESDGRPVLQVRVAAPPVDGEANAALVAFLAKTLAMRASDVSIESGHTARRKIVLLRGDGPALAARLEALIAG</sequence>
<dbReference type="InterPro" id="IPR036591">
    <property type="entry name" value="YggU-like_sf"/>
</dbReference>
<dbReference type="AlphaFoldDB" id="A0A2W5LU93"/>
<reference evidence="4 5" key="1">
    <citation type="submission" date="2017-08" db="EMBL/GenBank/DDBJ databases">
        <title>Infants hospitalized years apart are colonized by the same room-sourced microbial strains.</title>
        <authorList>
            <person name="Brooks B."/>
            <person name="Olm M.R."/>
            <person name="Firek B.A."/>
            <person name="Baker R."/>
            <person name="Thomas B.C."/>
            <person name="Morowitz M.J."/>
            <person name="Banfield J.F."/>
        </authorList>
    </citation>
    <scope>NUCLEOTIDE SEQUENCE [LARGE SCALE GENOMIC DNA]</scope>
    <source>
        <strain evidence="4">S2_005_003_R2_43</strain>
    </source>
</reference>
<dbReference type="SUPFAM" id="SSF69786">
    <property type="entry name" value="YggU-like"/>
    <property type="match status" value="1"/>
</dbReference>
<comment type="caution">
    <text evidence="4">The sequence shown here is derived from an EMBL/GenBank/DDBJ whole genome shotgun (WGS) entry which is preliminary data.</text>
</comment>
<gene>
    <name evidence="4" type="ORF">DI565_18865</name>
</gene>
<dbReference type="SMART" id="SM01152">
    <property type="entry name" value="DUF167"/>
    <property type="match status" value="1"/>
</dbReference>
<dbReference type="Gene3D" id="3.30.1200.10">
    <property type="entry name" value="YggU-like"/>
    <property type="match status" value="1"/>
</dbReference>
<accession>A0A2W5LU93</accession>
<evidence type="ECO:0000313" key="5">
    <source>
        <dbReference type="Proteomes" id="UP000249577"/>
    </source>
</evidence>
<dbReference type="PANTHER" id="PTHR13420:SF7">
    <property type="entry name" value="UPF0235 PROTEIN C15ORF40"/>
    <property type="match status" value="1"/>
</dbReference>
<organism evidence="4 5">
    <name type="scientific">Ancylobacter novellus</name>
    <name type="common">Thiobacillus novellus</name>
    <dbReference type="NCBI Taxonomy" id="921"/>
    <lineage>
        <taxon>Bacteria</taxon>
        <taxon>Pseudomonadati</taxon>
        <taxon>Pseudomonadota</taxon>
        <taxon>Alphaproteobacteria</taxon>
        <taxon>Hyphomicrobiales</taxon>
        <taxon>Xanthobacteraceae</taxon>
        <taxon>Ancylobacter</taxon>
    </lineage>
</organism>
<evidence type="ECO:0000256" key="2">
    <source>
        <dbReference type="HAMAP-Rule" id="MF_00634"/>
    </source>
</evidence>
<dbReference type="GO" id="GO:0005737">
    <property type="term" value="C:cytoplasm"/>
    <property type="evidence" value="ECO:0007669"/>
    <property type="project" value="TreeGrafter"/>
</dbReference>
<feature type="compositionally biased region" description="Pro residues" evidence="3">
    <location>
        <begin position="1"/>
        <end position="10"/>
    </location>
</feature>